<sequence length="93" mass="11074">MANHIRMHLMKNIKIPVEVFGNRLLSPAENLVHYLAHKLFLKQCEIAFLLKRNPRTIWTLLTRAERKVKGFKKPIPFLVEKQRTKQEIKEMVI</sequence>
<name>A0A0F9P5I2_9ZZZZ</name>
<protein>
    <submittedName>
        <fullName evidence="1">Uncharacterized protein</fullName>
    </submittedName>
</protein>
<proteinExistence type="predicted"/>
<gene>
    <name evidence="1" type="ORF">LCGC14_1179720</name>
</gene>
<organism evidence="1">
    <name type="scientific">marine sediment metagenome</name>
    <dbReference type="NCBI Taxonomy" id="412755"/>
    <lineage>
        <taxon>unclassified sequences</taxon>
        <taxon>metagenomes</taxon>
        <taxon>ecological metagenomes</taxon>
    </lineage>
</organism>
<accession>A0A0F9P5I2</accession>
<dbReference type="EMBL" id="LAZR01005902">
    <property type="protein sequence ID" value="KKM96280.1"/>
    <property type="molecule type" value="Genomic_DNA"/>
</dbReference>
<reference evidence="1" key="1">
    <citation type="journal article" date="2015" name="Nature">
        <title>Complex archaea that bridge the gap between prokaryotes and eukaryotes.</title>
        <authorList>
            <person name="Spang A."/>
            <person name="Saw J.H."/>
            <person name="Jorgensen S.L."/>
            <person name="Zaremba-Niedzwiedzka K."/>
            <person name="Martijn J."/>
            <person name="Lind A.E."/>
            <person name="van Eijk R."/>
            <person name="Schleper C."/>
            <person name="Guy L."/>
            <person name="Ettema T.J."/>
        </authorList>
    </citation>
    <scope>NUCLEOTIDE SEQUENCE</scope>
</reference>
<evidence type="ECO:0000313" key="1">
    <source>
        <dbReference type="EMBL" id="KKM96280.1"/>
    </source>
</evidence>
<dbReference type="AlphaFoldDB" id="A0A0F9P5I2"/>
<comment type="caution">
    <text evidence="1">The sequence shown here is derived from an EMBL/GenBank/DDBJ whole genome shotgun (WGS) entry which is preliminary data.</text>
</comment>